<protein>
    <submittedName>
        <fullName evidence="1">Uncharacterized protein</fullName>
    </submittedName>
</protein>
<dbReference type="EMBL" id="JWZT01002036">
    <property type="protein sequence ID" value="KII70545.1"/>
    <property type="molecule type" value="Genomic_DNA"/>
</dbReference>
<comment type="caution">
    <text evidence="1">The sequence shown here is derived from an EMBL/GenBank/DDBJ whole genome shotgun (WGS) entry which is preliminary data.</text>
</comment>
<gene>
    <name evidence="1" type="ORF">RF11_14863</name>
</gene>
<name>A0A0C2N2E5_THEKT</name>
<sequence>MSSFNYNNENKSNCLLLMYMSRTFLVQYDPVTNLKPSYSKFVEMTIQIINDNQDNDDKLLTLYLTGWREICPENIPSPVMIPSLLYDPSWGEFSIKFYVDDITYGYVEYRCSLNDRSTILTEYYFRELYVERCMQTIFYYGKNQAIRIFENIPHQDVSVCKQRQQKITGDEFQGLLHNDASRYFA</sequence>
<dbReference type="AlphaFoldDB" id="A0A0C2N2E5"/>
<keyword evidence="2" id="KW-1185">Reference proteome</keyword>
<dbReference type="Proteomes" id="UP000031668">
    <property type="component" value="Unassembled WGS sequence"/>
</dbReference>
<proteinExistence type="predicted"/>
<reference evidence="1 2" key="1">
    <citation type="journal article" date="2014" name="Genome Biol. Evol.">
        <title>The genome of the myxosporean Thelohanellus kitauei shows adaptations to nutrient acquisition within its fish host.</title>
        <authorList>
            <person name="Yang Y."/>
            <person name="Xiong J."/>
            <person name="Zhou Z."/>
            <person name="Huo F."/>
            <person name="Miao W."/>
            <person name="Ran C."/>
            <person name="Liu Y."/>
            <person name="Zhang J."/>
            <person name="Feng J."/>
            <person name="Wang M."/>
            <person name="Wang M."/>
            <person name="Wang L."/>
            <person name="Yao B."/>
        </authorList>
    </citation>
    <scope>NUCLEOTIDE SEQUENCE [LARGE SCALE GENOMIC DNA]</scope>
    <source>
        <strain evidence="1">Wuqing</strain>
    </source>
</reference>
<organism evidence="1 2">
    <name type="scientific">Thelohanellus kitauei</name>
    <name type="common">Myxosporean</name>
    <dbReference type="NCBI Taxonomy" id="669202"/>
    <lineage>
        <taxon>Eukaryota</taxon>
        <taxon>Metazoa</taxon>
        <taxon>Cnidaria</taxon>
        <taxon>Myxozoa</taxon>
        <taxon>Myxosporea</taxon>
        <taxon>Bivalvulida</taxon>
        <taxon>Platysporina</taxon>
        <taxon>Myxobolidae</taxon>
        <taxon>Thelohanellus</taxon>
    </lineage>
</organism>
<evidence type="ECO:0000313" key="2">
    <source>
        <dbReference type="Proteomes" id="UP000031668"/>
    </source>
</evidence>
<accession>A0A0C2N2E5</accession>
<evidence type="ECO:0000313" key="1">
    <source>
        <dbReference type="EMBL" id="KII70545.1"/>
    </source>
</evidence>